<dbReference type="Proteomes" id="UP000815677">
    <property type="component" value="Unassembled WGS sequence"/>
</dbReference>
<reference evidence="3" key="1">
    <citation type="submission" date="2014-09" db="EMBL/GenBank/DDBJ databases">
        <title>Genome sequence of the luminous mushroom Mycena chlorophos for searching fungal bioluminescence genes.</title>
        <authorList>
            <person name="Tanaka Y."/>
            <person name="Kasuga D."/>
            <person name="Oba Y."/>
            <person name="Hase S."/>
            <person name="Sato K."/>
            <person name="Oba Y."/>
            <person name="Sakakibara Y."/>
        </authorList>
    </citation>
    <scope>NUCLEOTIDE SEQUENCE</scope>
</reference>
<keyword evidence="4" id="KW-1185">Reference proteome</keyword>
<evidence type="ECO:0000256" key="2">
    <source>
        <dbReference type="SAM" id="SignalP"/>
    </source>
</evidence>
<feature type="region of interest" description="Disordered" evidence="1">
    <location>
        <begin position="124"/>
        <end position="172"/>
    </location>
</feature>
<feature type="compositionally biased region" description="Low complexity" evidence="1">
    <location>
        <begin position="159"/>
        <end position="172"/>
    </location>
</feature>
<feature type="compositionally biased region" description="Basic and acidic residues" evidence="1">
    <location>
        <begin position="646"/>
        <end position="704"/>
    </location>
</feature>
<gene>
    <name evidence="3" type="ORF">MCHLO_09314</name>
</gene>
<evidence type="ECO:0000313" key="4">
    <source>
        <dbReference type="Proteomes" id="UP000815677"/>
    </source>
</evidence>
<proteinExistence type="predicted"/>
<feature type="compositionally biased region" description="Low complexity" evidence="1">
    <location>
        <begin position="774"/>
        <end position="787"/>
    </location>
</feature>
<feature type="chain" id="PRO_5045667868" evidence="2">
    <location>
        <begin position="20"/>
        <end position="797"/>
    </location>
</feature>
<feature type="compositionally biased region" description="Low complexity" evidence="1">
    <location>
        <begin position="705"/>
        <end position="714"/>
    </location>
</feature>
<organism evidence="3 4">
    <name type="scientific">Mycena chlorophos</name>
    <name type="common">Agaric fungus</name>
    <name type="synonym">Agaricus chlorophos</name>
    <dbReference type="NCBI Taxonomy" id="658473"/>
    <lineage>
        <taxon>Eukaryota</taxon>
        <taxon>Fungi</taxon>
        <taxon>Dikarya</taxon>
        <taxon>Basidiomycota</taxon>
        <taxon>Agaricomycotina</taxon>
        <taxon>Agaricomycetes</taxon>
        <taxon>Agaricomycetidae</taxon>
        <taxon>Agaricales</taxon>
        <taxon>Marasmiineae</taxon>
        <taxon>Mycenaceae</taxon>
        <taxon>Mycena</taxon>
    </lineage>
</organism>
<feature type="compositionally biased region" description="Acidic residues" evidence="1">
    <location>
        <begin position="725"/>
        <end position="736"/>
    </location>
</feature>
<keyword evidence="2" id="KW-0732">Signal</keyword>
<sequence>MSSNESWNWLTWLFLITWAHNPPIAPNIPASPTFIDSLGQKLELVHNHPLRDQLNGLADDDLALTLELLLGFLRSIDAEPSPPDGPAEAERGVSPQRDAMEATNMLRIVDPSVFSRVAAGVNDDLEASPAEADPESDDDTWGHLAESDGLSFNHPQDHSTPQGAAAASTSTGVGPAGVNLTPISFPYSVTQTSAVGKDDGDSTAYHTATEGRSFLANGDYVEEESFNLTTADSSIYHPIPEVTDETVLIDLMLSPQEVQNMEERGVAVTSRRARMVEVAVALNPQTTLTEVVFDPNMARSAIQYVLDHDKPGKDTILERVLTAEQVTRLTAGYIVNNCMRKNYRECDNQHQFCSAEGHFTCETCNIIVGPEQEDEKCPERLYPHGGTAVVVEHKNRLHLCTPDVGFGTVPETVEIKTEVTINSEFIFNVLGITKQQLLNADEHEPTNRALLFAFQSARGEGYDKINVPTQVIVQLWVQLCSLEVAIAQASSHGWTFFALRCPDEPNRMYISHCMPTFNSKPVPNIPKLQQMQELGSEVGLVVMTCLTRIASEEALREDFLQRYSDGIRGTWKNMHYRDGRDEPPSIKHYQMALRDASTVGIRYSLPDKDVIQLRKENPRGEVVLLNADDSVVLPKPPKVRKKRVKIAPEGELRRSSRVKAKDLEGDHDPVSLEKAPKTQRKEKAERNVVAKTNDKGKGKAKTDNGDAASSSKAIAKGKGKAKAVDDDDDDDDDETEQPTKRKLRPKRGRDVEDEEEGVATTSRAGKRSKPAPAPAKATRSRAPAKSSVEGKRGKAAR</sequence>
<feature type="region of interest" description="Disordered" evidence="1">
    <location>
        <begin position="639"/>
        <end position="797"/>
    </location>
</feature>
<protein>
    <submittedName>
        <fullName evidence="3">Uncharacterized protein</fullName>
    </submittedName>
</protein>
<accession>A0ABQ0LMA1</accession>
<dbReference type="EMBL" id="DF847666">
    <property type="protein sequence ID" value="GAT52243.1"/>
    <property type="molecule type" value="Genomic_DNA"/>
</dbReference>
<feature type="compositionally biased region" description="Basic and acidic residues" evidence="1">
    <location>
        <begin position="788"/>
        <end position="797"/>
    </location>
</feature>
<evidence type="ECO:0000256" key="1">
    <source>
        <dbReference type="SAM" id="MobiDB-lite"/>
    </source>
</evidence>
<name>A0ABQ0LMA1_MYCCL</name>
<feature type="signal peptide" evidence="2">
    <location>
        <begin position="1"/>
        <end position="19"/>
    </location>
</feature>
<evidence type="ECO:0000313" key="3">
    <source>
        <dbReference type="EMBL" id="GAT52243.1"/>
    </source>
</evidence>